<feature type="transmembrane region" description="Helical" evidence="1">
    <location>
        <begin position="40"/>
        <end position="62"/>
    </location>
</feature>
<organism evidence="2 3">
    <name type="scientific">Paracholeplasma vituli</name>
    <dbReference type="NCBI Taxonomy" id="69473"/>
    <lineage>
        <taxon>Bacteria</taxon>
        <taxon>Bacillati</taxon>
        <taxon>Mycoplasmatota</taxon>
        <taxon>Mollicutes</taxon>
        <taxon>Acholeplasmatales</taxon>
        <taxon>Acholeplasmataceae</taxon>
        <taxon>Paracholeplasma</taxon>
    </lineage>
</organism>
<evidence type="ECO:0000313" key="3">
    <source>
        <dbReference type="Proteomes" id="UP001209076"/>
    </source>
</evidence>
<evidence type="ECO:0000256" key="1">
    <source>
        <dbReference type="SAM" id="Phobius"/>
    </source>
</evidence>
<accession>A0ABT2PVN3</accession>
<protein>
    <recommendedName>
        <fullName evidence="4">DUF304 domain-containing protein</fullName>
    </recommendedName>
</protein>
<keyword evidence="3" id="KW-1185">Reference proteome</keyword>
<keyword evidence="1" id="KW-0812">Transmembrane</keyword>
<comment type="caution">
    <text evidence="2">The sequence shown here is derived from an EMBL/GenBank/DDBJ whole genome shotgun (WGS) entry which is preliminary data.</text>
</comment>
<feature type="transmembrane region" description="Helical" evidence="1">
    <location>
        <begin position="12"/>
        <end position="34"/>
    </location>
</feature>
<keyword evidence="1" id="KW-1133">Transmembrane helix</keyword>
<dbReference type="EMBL" id="JAOEGN010000007">
    <property type="protein sequence ID" value="MCU0105009.1"/>
    <property type="molecule type" value="Genomic_DNA"/>
</dbReference>
<evidence type="ECO:0000313" key="2">
    <source>
        <dbReference type="EMBL" id="MCU0105009.1"/>
    </source>
</evidence>
<evidence type="ECO:0008006" key="4">
    <source>
        <dbReference type="Google" id="ProtNLM"/>
    </source>
</evidence>
<name>A0ABT2PVN3_9MOLU</name>
<proteinExistence type="predicted"/>
<dbReference type="Proteomes" id="UP001209076">
    <property type="component" value="Unassembled WGS sequence"/>
</dbReference>
<sequence length="153" mass="17601">MKTIGIKSSSELIFNILLSALLLPLVFIFITIALDAGFEYGIHFTLYMGGLLLITIILALMLEIFKPKHLIQYDNDHIYINYFLKQHQIELKYFVGASARRFRLKGFKFDFGKVIIRSIEGKRVIYGVMKCEDVALELSILKNAYATRTEQSN</sequence>
<reference evidence="3" key="1">
    <citation type="submission" date="2023-07" db="EMBL/GenBank/DDBJ databases">
        <title>Novel Mycoplasma species identified in domestic and wild animals.</title>
        <authorList>
            <person name="Volokhov D.V."/>
            <person name="Furtak V.A."/>
            <person name="Zagorodnyaya T.A."/>
        </authorList>
    </citation>
    <scope>NUCLEOTIDE SEQUENCE [LARGE SCALE GENOMIC DNA]</scope>
    <source>
        <strain evidence="3">92-19</strain>
    </source>
</reference>
<dbReference type="RefSeq" id="WP_262096272.1">
    <property type="nucleotide sequence ID" value="NZ_JAOEGN010000007.1"/>
</dbReference>
<gene>
    <name evidence="2" type="ORF">N7603_05000</name>
</gene>
<keyword evidence="1" id="KW-0472">Membrane</keyword>